<keyword evidence="2" id="KW-1185">Reference proteome</keyword>
<dbReference type="EMBL" id="JACHFD010000042">
    <property type="protein sequence ID" value="MBB5353906.1"/>
    <property type="molecule type" value="Genomic_DNA"/>
</dbReference>
<name>A0A840V9Z9_9BACT</name>
<dbReference type="Proteomes" id="UP000557717">
    <property type="component" value="Unassembled WGS sequence"/>
</dbReference>
<proteinExistence type="predicted"/>
<gene>
    <name evidence="1" type="ORF">HNR46_004171</name>
</gene>
<protein>
    <submittedName>
        <fullName evidence="1">Uncharacterized protein</fullName>
    </submittedName>
</protein>
<accession>A0A840V9Z9</accession>
<comment type="caution">
    <text evidence="1">The sequence shown here is derived from an EMBL/GenBank/DDBJ whole genome shotgun (WGS) entry which is preliminary data.</text>
</comment>
<organism evidence="1 2">
    <name type="scientific">Haloferula luteola</name>
    <dbReference type="NCBI Taxonomy" id="595692"/>
    <lineage>
        <taxon>Bacteria</taxon>
        <taxon>Pseudomonadati</taxon>
        <taxon>Verrucomicrobiota</taxon>
        <taxon>Verrucomicrobiia</taxon>
        <taxon>Verrucomicrobiales</taxon>
        <taxon>Verrucomicrobiaceae</taxon>
        <taxon>Haloferula</taxon>
    </lineage>
</organism>
<dbReference type="AlphaFoldDB" id="A0A840V9Z9"/>
<reference evidence="1 2" key="1">
    <citation type="submission" date="2020-08" db="EMBL/GenBank/DDBJ databases">
        <title>Genomic Encyclopedia of Type Strains, Phase IV (KMG-IV): sequencing the most valuable type-strain genomes for metagenomic binning, comparative biology and taxonomic classification.</title>
        <authorList>
            <person name="Goeker M."/>
        </authorList>
    </citation>
    <scope>NUCLEOTIDE SEQUENCE [LARGE SCALE GENOMIC DNA]</scope>
    <source>
        <strain evidence="1 2">YC6886</strain>
    </source>
</reference>
<evidence type="ECO:0000313" key="1">
    <source>
        <dbReference type="EMBL" id="MBB5353906.1"/>
    </source>
</evidence>
<sequence>MVRKASQYLAQRQRTGDPALMAEALSSLLHGTTNSDFRQGRGEGSP</sequence>
<evidence type="ECO:0000313" key="2">
    <source>
        <dbReference type="Proteomes" id="UP000557717"/>
    </source>
</evidence>